<comment type="caution">
    <text evidence="2">The sequence shown here is derived from an EMBL/GenBank/DDBJ whole genome shotgun (WGS) entry which is preliminary data.</text>
</comment>
<organism evidence="2 3">
    <name type="scientific">Argiope bruennichi</name>
    <name type="common">Wasp spider</name>
    <name type="synonym">Aranea bruennichi</name>
    <dbReference type="NCBI Taxonomy" id="94029"/>
    <lineage>
        <taxon>Eukaryota</taxon>
        <taxon>Metazoa</taxon>
        <taxon>Ecdysozoa</taxon>
        <taxon>Arthropoda</taxon>
        <taxon>Chelicerata</taxon>
        <taxon>Arachnida</taxon>
        <taxon>Araneae</taxon>
        <taxon>Araneomorphae</taxon>
        <taxon>Entelegynae</taxon>
        <taxon>Araneoidea</taxon>
        <taxon>Araneidae</taxon>
        <taxon>Argiope</taxon>
    </lineage>
</organism>
<gene>
    <name evidence="2" type="ORF">HNY73_008936</name>
</gene>
<protein>
    <recommendedName>
        <fullName evidence="1">Protein kinase domain-containing protein</fullName>
    </recommendedName>
</protein>
<dbReference type="GO" id="GO:0005524">
    <property type="term" value="F:ATP binding"/>
    <property type="evidence" value="ECO:0007669"/>
    <property type="project" value="InterPro"/>
</dbReference>
<reference evidence="2" key="2">
    <citation type="submission" date="2020-06" db="EMBL/GenBank/DDBJ databases">
        <authorList>
            <person name="Sheffer M."/>
        </authorList>
    </citation>
    <scope>NUCLEOTIDE SEQUENCE</scope>
</reference>
<dbReference type="InterPro" id="IPR000719">
    <property type="entry name" value="Prot_kinase_dom"/>
</dbReference>
<dbReference type="SUPFAM" id="SSF56112">
    <property type="entry name" value="Protein kinase-like (PK-like)"/>
    <property type="match status" value="1"/>
</dbReference>
<dbReference type="Proteomes" id="UP000807504">
    <property type="component" value="Unassembled WGS sequence"/>
</dbReference>
<evidence type="ECO:0000313" key="3">
    <source>
        <dbReference type="Proteomes" id="UP000807504"/>
    </source>
</evidence>
<name>A0A8T0F8X0_ARGBR</name>
<dbReference type="Gene3D" id="1.10.510.10">
    <property type="entry name" value="Transferase(Phosphotransferase) domain 1"/>
    <property type="match status" value="1"/>
</dbReference>
<dbReference type="AlphaFoldDB" id="A0A8T0F8X0"/>
<sequence length="301" mass="34447">MLSIIIFSKSILKKKQAKEEKEKMCGVLNCTIIIKDKQIFYLETLSRYISTSTFKFSEEDQCSSFISDFCWKPFKKISISTPDNKVTYNAVKYISRGSFGVVLKVETAGATYAAKVLLDPDTKEAVILREKAILDKLGGSPNRQLFIHMHDWFLSGDSYIQIYEYMAMDLRKYLWEPKTFFSIKMRRKILLSASPGFYANCSIIFGMDSQVDEDQVGPLSRIAFSVPEYEFTHKEMLERIKLSELVKGCLALHPSSRMQPDTALDADFFKTDERREDMQLEDQELLLPGLGHLPDTGAEAL</sequence>
<dbReference type="InterPro" id="IPR011009">
    <property type="entry name" value="Kinase-like_dom_sf"/>
</dbReference>
<dbReference type="EMBL" id="JABXBU010000015">
    <property type="protein sequence ID" value="KAF8787321.1"/>
    <property type="molecule type" value="Genomic_DNA"/>
</dbReference>
<accession>A0A8T0F8X0</accession>
<feature type="domain" description="Protein kinase" evidence="1">
    <location>
        <begin position="88"/>
        <end position="301"/>
    </location>
</feature>
<evidence type="ECO:0000313" key="2">
    <source>
        <dbReference type="EMBL" id="KAF8787321.1"/>
    </source>
</evidence>
<dbReference type="SMART" id="SM00220">
    <property type="entry name" value="S_TKc"/>
    <property type="match status" value="1"/>
</dbReference>
<proteinExistence type="predicted"/>
<evidence type="ECO:0000259" key="1">
    <source>
        <dbReference type="PROSITE" id="PS50011"/>
    </source>
</evidence>
<dbReference type="PROSITE" id="PS50011">
    <property type="entry name" value="PROTEIN_KINASE_DOM"/>
    <property type="match status" value="1"/>
</dbReference>
<reference evidence="2" key="1">
    <citation type="journal article" date="2020" name="bioRxiv">
        <title>Chromosome-level reference genome of the European wasp spider Argiope bruennichi: a resource for studies on range expansion and evolutionary adaptation.</title>
        <authorList>
            <person name="Sheffer M.M."/>
            <person name="Hoppe A."/>
            <person name="Krehenwinkel H."/>
            <person name="Uhl G."/>
            <person name="Kuss A.W."/>
            <person name="Jensen L."/>
            <person name="Jensen C."/>
            <person name="Gillespie R.G."/>
            <person name="Hoff K.J."/>
            <person name="Prost S."/>
        </authorList>
    </citation>
    <scope>NUCLEOTIDE SEQUENCE</scope>
</reference>
<keyword evidence="3" id="KW-1185">Reference proteome</keyword>
<dbReference type="GO" id="GO:0004672">
    <property type="term" value="F:protein kinase activity"/>
    <property type="evidence" value="ECO:0007669"/>
    <property type="project" value="InterPro"/>
</dbReference>